<protein>
    <submittedName>
        <fullName evidence="2">(rape) hypothetical protein</fullName>
    </submittedName>
</protein>
<feature type="transmembrane region" description="Helical" evidence="1">
    <location>
        <begin position="30"/>
        <end position="48"/>
    </location>
</feature>
<evidence type="ECO:0000313" key="2">
    <source>
        <dbReference type="EMBL" id="CAF2110082.1"/>
    </source>
</evidence>
<dbReference type="AlphaFoldDB" id="A0A816UK34"/>
<accession>A0A816UK34</accession>
<name>A0A816UK34_BRANA</name>
<dbReference type="Proteomes" id="UP001295469">
    <property type="component" value="Chromosome C08"/>
</dbReference>
<gene>
    <name evidence="2" type="ORF">DARMORV10_C08P22050.1</name>
</gene>
<keyword evidence="1" id="KW-0472">Membrane</keyword>
<keyword evidence="1" id="KW-1133">Transmembrane helix</keyword>
<reference evidence="2" key="1">
    <citation type="submission" date="2021-01" db="EMBL/GenBank/DDBJ databases">
        <authorList>
            <consortium name="Genoscope - CEA"/>
            <person name="William W."/>
        </authorList>
    </citation>
    <scope>NUCLEOTIDE SEQUENCE</scope>
</reference>
<sequence length="105" mass="11345">MFADDKWSSDDGYLKVDGTSELPCIKHGLLLIYIFSGLTLELIISGGLSSSSGAPLLRFTTGVSILLRSTARASILLRSTTVTSSSLHAWSPSSPFILFSYLFCH</sequence>
<proteinExistence type="predicted"/>
<keyword evidence="1" id="KW-0812">Transmembrane</keyword>
<dbReference type="EMBL" id="HG994372">
    <property type="protein sequence ID" value="CAF2110082.1"/>
    <property type="molecule type" value="Genomic_DNA"/>
</dbReference>
<evidence type="ECO:0000256" key="1">
    <source>
        <dbReference type="SAM" id="Phobius"/>
    </source>
</evidence>
<organism evidence="2">
    <name type="scientific">Brassica napus</name>
    <name type="common">Rape</name>
    <dbReference type="NCBI Taxonomy" id="3708"/>
    <lineage>
        <taxon>Eukaryota</taxon>
        <taxon>Viridiplantae</taxon>
        <taxon>Streptophyta</taxon>
        <taxon>Embryophyta</taxon>
        <taxon>Tracheophyta</taxon>
        <taxon>Spermatophyta</taxon>
        <taxon>Magnoliopsida</taxon>
        <taxon>eudicotyledons</taxon>
        <taxon>Gunneridae</taxon>
        <taxon>Pentapetalae</taxon>
        <taxon>rosids</taxon>
        <taxon>malvids</taxon>
        <taxon>Brassicales</taxon>
        <taxon>Brassicaceae</taxon>
        <taxon>Brassiceae</taxon>
        <taxon>Brassica</taxon>
    </lineage>
</organism>